<comment type="caution">
    <text evidence="2">The sequence shown here is derived from an EMBL/GenBank/DDBJ whole genome shotgun (WGS) entry which is preliminary data.</text>
</comment>
<keyword evidence="3" id="KW-1185">Reference proteome</keyword>
<feature type="signal peptide" evidence="1">
    <location>
        <begin position="1"/>
        <end position="24"/>
    </location>
</feature>
<proteinExistence type="predicted"/>
<gene>
    <name evidence="2" type="ORF">TSAR_003239</name>
</gene>
<sequence length="42" mass="5228">MRFLWARLLILETLVFLFLRNKKPREPIEQIFEIFNAYAYSH</sequence>
<reference evidence="2 3" key="1">
    <citation type="journal article" date="2017" name="Curr. Biol.">
        <title>The Evolution of Venom by Co-option of Single-Copy Genes.</title>
        <authorList>
            <person name="Martinson E.O."/>
            <person name="Mrinalini"/>
            <person name="Kelkar Y.D."/>
            <person name="Chang C.H."/>
            <person name="Werren J.H."/>
        </authorList>
    </citation>
    <scope>NUCLEOTIDE SEQUENCE [LARGE SCALE GENOMIC DNA]</scope>
    <source>
        <strain evidence="2 3">Alberta</strain>
        <tissue evidence="2">Whole body</tissue>
    </source>
</reference>
<evidence type="ECO:0000313" key="2">
    <source>
        <dbReference type="EMBL" id="OXU20247.1"/>
    </source>
</evidence>
<keyword evidence="1" id="KW-0732">Signal</keyword>
<feature type="non-terminal residue" evidence="2">
    <location>
        <position position="42"/>
    </location>
</feature>
<evidence type="ECO:0000313" key="3">
    <source>
        <dbReference type="Proteomes" id="UP000215335"/>
    </source>
</evidence>
<dbReference type="AlphaFoldDB" id="A0A232EPJ1"/>
<name>A0A232EPJ1_9HYME</name>
<dbReference type="Proteomes" id="UP000215335">
    <property type="component" value="Unassembled WGS sequence"/>
</dbReference>
<organism evidence="2 3">
    <name type="scientific">Trichomalopsis sarcophagae</name>
    <dbReference type="NCBI Taxonomy" id="543379"/>
    <lineage>
        <taxon>Eukaryota</taxon>
        <taxon>Metazoa</taxon>
        <taxon>Ecdysozoa</taxon>
        <taxon>Arthropoda</taxon>
        <taxon>Hexapoda</taxon>
        <taxon>Insecta</taxon>
        <taxon>Pterygota</taxon>
        <taxon>Neoptera</taxon>
        <taxon>Endopterygota</taxon>
        <taxon>Hymenoptera</taxon>
        <taxon>Apocrita</taxon>
        <taxon>Proctotrupomorpha</taxon>
        <taxon>Chalcidoidea</taxon>
        <taxon>Pteromalidae</taxon>
        <taxon>Pteromalinae</taxon>
        <taxon>Trichomalopsis</taxon>
    </lineage>
</organism>
<protein>
    <submittedName>
        <fullName evidence="2">Uncharacterized protein</fullName>
    </submittedName>
</protein>
<feature type="chain" id="PRO_5012918028" evidence="1">
    <location>
        <begin position="25"/>
        <end position="42"/>
    </location>
</feature>
<dbReference type="EMBL" id="NNAY01002946">
    <property type="protein sequence ID" value="OXU20247.1"/>
    <property type="molecule type" value="Genomic_DNA"/>
</dbReference>
<evidence type="ECO:0000256" key="1">
    <source>
        <dbReference type="SAM" id="SignalP"/>
    </source>
</evidence>
<accession>A0A232EPJ1</accession>